<organism evidence="1 2">
    <name type="scientific">Symbiochloris irregularis</name>
    <dbReference type="NCBI Taxonomy" id="706552"/>
    <lineage>
        <taxon>Eukaryota</taxon>
        <taxon>Viridiplantae</taxon>
        <taxon>Chlorophyta</taxon>
        <taxon>core chlorophytes</taxon>
        <taxon>Trebouxiophyceae</taxon>
        <taxon>Trebouxiales</taxon>
        <taxon>Trebouxiaceae</taxon>
        <taxon>Symbiochloris</taxon>
    </lineage>
</organism>
<protein>
    <submittedName>
        <fullName evidence="1">Uncharacterized protein</fullName>
    </submittedName>
</protein>
<keyword evidence="2" id="KW-1185">Reference proteome</keyword>
<accession>A0AAW1PBC2</accession>
<reference evidence="1 2" key="1">
    <citation type="journal article" date="2024" name="Nat. Commun.">
        <title>Phylogenomics reveals the evolutionary origins of lichenization in chlorophyte algae.</title>
        <authorList>
            <person name="Puginier C."/>
            <person name="Libourel C."/>
            <person name="Otte J."/>
            <person name="Skaloud P."/>
            <person name="Haon M."/>
            <person name="Grisel S."/>
            <person name="Petersen M."/>
            <person name="Berrin J.G."/>
            <person name="Delaux P.M."/>
            <person name="Dal Grande F."/>
            <person name="Keller J."/>
        </authorList>
    </citation>
    <scope>NUCLEOTIDE SEQUENCE [LARGE SCALE GENOMIC DNA]</scope>
    <source>
        <strain evidence="1 2">SAG 2036</strain>
    </source>
</reference>
<proteinExistence type="predicted"/>
<name>A0AAW1PBC2_9CHLO</name>
<dbReference type="AlphaFoldDB" id="A0AAW1PBC2"/>
<dbReference type="EMBL" id="JALJOQ010000044">
    <property type="protein sequence ID" value="KAK9805343.1"/>
    <property type="molecule type" value="Genomic_DNA"/>
</dbReference>
<sequence>MQEEQWTRIVLPQSFCAFPSPPPRRRSFSCTATVVSKEKTLTARTSQLASIWLAKLRRRLFPLMTY</sequence>
<gene>
    <name evidence="1" type="ORF">WJX73_004033</name>
</gene>
<comment type="caution">
    <text evidence="1">The sequence shown here is derived from an EMBL/GenBank/DDBJ whole genome shotgun (WGS) entry which is preliminary data.</text>
</comment>
<dbReference type="Proteomes" id="UP001465755">
    <property type="component" value="Unassembled WGS sequence"/>
</dbReference>
<evidence type="ECO:0000313" key="1">
    <source>
        <dbReference type="EMBL" id="KAK9805343.1"/>
    </source>
</evidence>
<evidence type="ECO:0000313" key="2">
    <source>
        <dbReference type="Proteomes" id="UP001465755"/>
    </source>
</evidence>